<feature type="signal peptide" evidence="6">
    <location>
        <begin position="1"/>
        <end position="43"/>
    </location>
</feature>
<dbReference type="GO" id="GO:1901678">
    <property type="term" value="P:iron coordination entity transport"/>
    <property type="evidence" value="ECO:0007669"/>
    <property type="project" value="UniProtKB-ARBA"/>
</dbReference>
<evidence type="ECO:0000256" key="3">
    <source>
        <dbReference type="ARBA" id="ARBA00022448"/>
    </source>
</evidence>
<name>A0A7Y6QCY3_9HYPH</name>
<keyword evidence="4" id="KW-0406">Ion transport</keyword>
<dbReference type="Pfam" id="PF01497">
    <property type="entry name" value="Peripla_BP_2"/>
    <property type="match status" value="1"/>
</dbReference>
<feature type="domain" description="Fe/B12 periplasmic-binding" evidence="7">
    <location>
        <begin position="71"/>
        <end position="340"/>
    </location>
</feature>
<proteinExistence type="inferred from homology"/>
<evidence type="ECO:0000259" key="7">
    <source>
        <dbReference type="PROSITE" id="PS50983"/>
    </source>
</evidence>
<keyword evidence="5 6" id="KW-0732">Signal</keyword>
<comment type="similarity">
    <text evidence="2">Belongs to the bacterial solute-binding protein 8 family.</text>
</comment>
<evidence type="ECO:0000313" key="9">
    <source>
        <dbReference type="Proteomes" id="UP000520198"/>
    </source>
</evidence>
<dbReference type="PANTHER" id="PTHR30532:SF28">
    <property type="entry name" value="PETROBACTIN-BINDING PROTEIN YCLQ"/>
    <property type="match status" value="1"/>
</dbReference>
<dbReference type="Proteomes" id="UP000520198">
    <property type="component" value="Unassembled WGS sequence"/>
</dbReference>
<dbReference type="Gene3D" id="3.40.50.1980">
    <property type="entry name" value="Nitrogenase molybdenum iron protein domain"/>
    <property type="match status" value="2"/>
</dbReference>
<dbReference type="InterPro" id="IPR051313">
    <property type="entry name" value="Bact_iron-sidero_bind"/>
</dbReference>
<organism evidence="8 9">
    <name type="scientific">Ensifer oleiphilus</name>
    <dbReference type="NCBI Taxonomy" id="2742698"/>
    <lineage>
        <taxon>Bacteria</taxon>
        <taxon>Pseudomonadati</taxon>
        <taxon>Pseudomonadota</taxon>
        <taxon>Alphaproteobacteria</taxon>
        <taxon>Hyphomicrobiales</taxon>
        <taxon>Rhizobiaceae</taxon>
        <taxon>Sinorhizobium/Ensifer group</taxon>
        <taxon>Ensifer</taxon>
    </lineage>
</organism>
<dbReference type="GO" id="GO:0030288">
    <property type="term" value="C:outer membrane-bounded periplasmic space"/>
    <property type="evidence" value="ECO:0007669"/>
    <property type="project" value="TreeGrafter"/>
</dbReference>
<feature type="chain" id="PRO_5030721431" evidence="6">
    <location>
        <begin position="44"/>
        <end position="347"/>
    </location>
</feature>
<evidence type="ECO:0000256" key="1">
    <source>
        <dbReference type="ARBA" id="ARBA00004196"/>
    </source>
</evidence>
<dbReference type="PROSITE" id="PS50983">
    <property type="entry name" value="FE_B12_PBP"/>
    <property type="match status" value="1"/>
</dbReference>
<dbReference type="EMBL" id="JABWDU010000018">
    <property type="protein sequence ID" value="NVD43347.1"/>
    <property type="molecule type" value="Genomic_DNA"/>
</dbReference>
<reference evidence="8 9" key="1">
    <citation type="submission" date="2020-06" db="EMBL/GenBank/DDBJ databases">
        <authorList>
            <person name="Grouzdev D.S."/>
        </authorList>
    </citation>
    <scope>NUCLEOTIDE SEQUENCE [LARGE SCALE GENOMIC DNA]</scope>
    <source>
        <strain evidence="8 9">HO-A22</strain>
    </source>
</reference>
<comment type="caution">
    <text evidence="8">The sequence shown here is derived from an EMBL/GenBank/DDBJ whole genome shotgun (WGS) entry which is preliminary data.</text>
</comment>
<evidence type="ECO:0000256" key="2">
    <source>
        <dbReference type="ARBA" id="ARBA00008814"/>
    </source>
</evidence>
<gene>
    <name evidence="8" type="ORF">HT585_31280</name>
</gene>
<keyword evidence="3" id="KW-0813">Transport</keyword>
<dbReference type="InterPro" id="IPR002491">
    <property type="entry name" value="ABC_transptr_periplasmic_BD"/>
</dbReference>
<protein>
    <submittedName>
        <fullName evidence="8">Iron-siderophore ABC transporter substrate-binding protein</fullName>
    </submittedName>
</protein>
<evidence type="ECO:0000256" key="6">
    <source>
        <dbReference type="SAM" id="SignalP"/>
    </source>
</evidence>
<comment type="subcellular location">
    <subcellularLocation>
        <location evidence="1">Cell envelope</location>
    </subcellularLocation>
</comment>
<evidence type="ECO:0000313" key="8">
    <source>
        <dbReference type="EMBL" id="NVD43347.1"/>
    </source>
</evidence>
<dbReference type="CDD" id="cd01146">
    <property type="entry name" value="FhuD"/>
    <property type="match status" value="1"/>
</dbReference>
<accession>A0A7Y6QCY3</accession>
<sequence>MPEIRVRPRGFRRKPSALASARSFLSIAAKAALVLLASLFACAAPAYTEDDFPRHIVHALGTTVVPKAPERIVTLGWSSEDAVIALGKVPVGMPRYRFFDSGIFPWNEERLGSARPSLLEGDLDYEAIAALRPDLILGIYSGIDDLAYERLSGIAPTVVYRSAPWSANWKEQIDLVGQALGKRAEARLLMDQTEAALSAMGSGRPALRGKTFTFGTYVVGGSGIVAYLPDDPRVAALLELGLKASPGIVALSADNPGKGSVEVGMEQSDMLDADILIMWYGEGARAAAEAQPLFGTLEAVKRGSYVALEDPVSVWSTSALSVLSIPYGFPTFLPRLAEAAERAGKER</sequence>
<keyword evidence="4" id="KW-0408">Iron</keyword>
<keyword evidence="4" id="KW-0410">Iron transport</keyword>
<keyword evidence="9" id="KW-1185">Reference proteome</keyword>
<dbReference type="PANTHER" id="PTHR30532">
    <property type="entry name" value="IRON III DICITRATE-BINDING PERIPLASMIC PROTEIN"/>
    <property type="match status" value="1"/>
</dbReference>
<evidence type="ECO:0000256" key="4">
    <source>
        <dbReference type="ARBA" id="ARBA00022496"/>
    </source>
</evidence>
<evidence type="ECO:0000256" key="5">
    <source>
        <dbReference type="ARBA" id="ARBA00022729"/>
    </source>
</evidence>
<dbReference type="AlphaFoldDB" id="A0A7Y6QCY3"/>
<dbReference type="SUPFAM" id="SSF53807">
    <property type="entry name" value="Helical backbone' metal receptor"/>
    <property type="match status" value="1"/>
</dbReference>